<dbReference type="InterPro" id="IPR018946">
    <property type="entry name" value="PhoD-like_MPP"/>
</dbReference>
<sequence>MTPALVFSSGFYLLFAFLYLRVAAIQHFFYLTIVFFTISVILFIKEIAKPQTLTLEKTIDEVEEIKKITGSDKPKDGSKAEGLRKRKGTVEKHEGFEIHYESENKIVVKHYSGGSIFLKLLGVVIFVVFSFFLDLTLSPVLQHTANLTFIRPGYIGHDTAKISYRIPPVAFYENPKDFGDARDLSTEAMYIQYAPIKFKGQSSYPSSLKWIKTESLSTIGEASDFTGVYTISDLEPSSLYYIQVAQKNTNRILADTEFHTSPKPGLPTKLKFGSGSCIKPNFPYVPFSTPHLEGFRRMAKHDLDFVMFLGDFIYADSPYFFGSEVEKFRRLYRQVYSVGDTMELAKKSPMLHIYDDHEILDNWDNQNQHPYGNAIKAYWEYNGAANPDPPSSDALYYNFTYGNVAFYVWDTRGNRDNHKVENSPKKTMLGAKQKAHFFNWLRDVNHTAAVKFVASSVPLAYVWDCADAYTDIWGGFRHERAEILAETKYVPNLFFLSGDRHETAVVRLASDNIEFSTSPINQFSLPIVNQHIHASGGDITEYFLQPGQVKFGVLEVDTESDPDIPKVKYSLFTNNEANEKKPNYVYEAECVEWK</sequence>
<organism evidence="3 4">
    <name type="scientific">Smittium megazygosporum</name>
    <dbReference type="NCBI Taxonomy" id="133381"/>
    <lineage>
        <taxon>Eukaryota</taxon>
        <taxon>Fungi</taxon>
        <taxon>Fungi incertae sedis</taxon>
        <taxon>Zoopagomycota</taxon>
        <taxon>Kickxellomycotina</taxon>
        <taxon>Harpellomycetes</taxon>
        <taxon>Harpellales</taxon>
        <taxon>Legeriomycetaceae</taxon>
        <taxon>Smittium</taxon>
    </lineage>
</organism>
<dbReference type="PANTHER" id="PTHR43606">
    <property type="entry name" value="PHOSPHATASE, PUTATIVE (AFU_ORTHOLOGUE AFUA_6G08710)-RELATED"/>
    <property type="match status" value="1"/>
</dbReference>
<comment type="caution">
    <text evidence="3">The sequence shown here is derived from an EMBL/GenBank/DDBJ whole genome shotgun (WGS) entry which is preliminary data.</text>
</comment>
<reference evidence="3 4" key="1">
    <citation type="journal article" date="2018" name="MBio">
        <title>Comparative Genomics Reveals the Core Gene Toolbox for the Fungus-Insect Symbiosis.</title>
        <authorList>
            <person name="Wang Y."/>
            <person name="Stata M."/>
            <person name="Wang W."/>
            <person name="Stajich J.E."/>
            <person name="White M.M."/>
            <person name="Moncalvo J.M."/>
        </authorList>
    </citation>
    <scope>NUCLEOTIDE SEQUENCE [LARGE SCALE GENOMIC DNA]</scope>
    <source>
        <strain evidence="3 4">SC-DP-2</strain>
    </source>
</reference>
<dbReference type="STRING" id="133381.A0A2T9ZJW7"/>
<evidence type="ECO:0000256" key="1">
    <source>
        <dbReference type="SAM" id="Phobius"/>
    </source>
</evidence>
<evidence type="ECO:0000313" key="4">
    <source>
        <dbReference type="Proteomes" id="UP000245609"/>
    </source>
</evidence>
<dbReference type="Gene3D" id="3.60.21.70">
    <property type="entry name" value="PhoD-like phosphatase"/>
    <property type="match status" value="1"/>
</dbReference>
<dbReference type="OrthoDB" id="2100241at2759"/>
<evidence type="ECO:0000313" key="3">
    <source>
        <dbReference type="EMBL" id="PVV04916.1"/>
    </source>
</evidence>
<keyword evidence="1" id="KW-1133">Transmembrane helix</keyword>
<dbReference type="CDD" id="cd07389">
    <property type="entry name" value="MPP_PhoD"/>
    <property type="match status" value="1"/>
</dbReference>
<feature type="domain" description="PhoD-like phosphatase metallophosphatase" evidence="2">
    <location>
        <begin position="290"/>
        <end position="530"/>
    </location>
</feature>
<keyword evidence="4" id="KW-1185">Reference proteome</keyword>
<dbReference type="EMBL" id="MBFS01000064">
    <property type="protein sequence ID" value="PVV04916.1"/>
    <property type="molecule type" value="Genomic_DNA"/>
</dbReference>
<dbReference type="InterPro" id="IPR052900">
    <property type="entry name" value="Phospholipid_Metab_Enz"/>
</dbReference>
<evidence type="ECO:0000259" key="2">
    <source>
        <dbReference type="Pfam" id="PF09423"/>
    </source>
</evidence>
<accession>A0A2T9ZJW7</accession>
<feature type="transmembrane region" description="Helical" evidence="1">
    <location>
        <begin position="28"/>
        <end position="48"/>
    </location>
</feature>
<keyword evidence="1" id="KW-0812">Transmembrane</keyword>
<dbReference type="InterPro" id="IPR038607">
    <property type="entry name" value="PhoD-like_sf"/>
</dbReference>
<dbReference type="InterPro" id="IPR029052">
    <property type="entry name" value="Metallo-depent_PP-like"/>
</dbReference>
<proteinExistence type="predicted"/>
<feature type="transmembrane region" description="Helical" evidence="1">
    <location>
        <begin position="116"/>
        <end position="133"/>
    </location>
</feature>
<dbReference type="Pfam" id="PF09423">
    <property type="entry name" value="PhoD"/>
    <property type="match status" value="1"/>
</dbReference>
<dbReference type="Proteomes" id="UP000245609">
    <property type="component" value="Unassembled WGS sequence"/>
</dbReference>
<gene>
    <name evidence="3" type="ORF">BB560_000573</name>
</gene>
<protein>
    <recommendedName>
        <fullName evidence="2">PhoD-like phosphatase metallophosphatase domain-containing protein</fullName>
    </recommendedName>
</protein>
<name>A0A2T9ZJW7_9FUNG</name>
<keyword evidence="1" id="KW-0472">Membrane</keyword>
<dbReference type="SUPFAM" id="SSF56300">
    <property type="entry name" value="Metallo-dependent phosphatases"/>
    <property type="match status" value="1"/>
</dbReference>
<dbReference type="AlphaFoldDB" id="A0A2T9ZJW7"/>
<dbReference type="PANTHER" id="PTHR43606:SF2">
    <property type="entry name" value="ALKALINE PHOSPHATASE FAMILY PROTEIN (AFU_ORTHOLOGUE AFUA_5G03860)"/>
    <property type="match status" value="1"/>
</dbReference>